<dbReference type="PROSITE" id="PS00134">
    <property type="entry name" value="TRYPSIN_HIS"/>
    <property type="match status" value="1"/>
</dbReference>
<organism evidence="12 13">
    <name type="scientific">Trichomalopsis sarcophagae</name>
    <dbReference type="NCBI Taxonomy" id="543379"/>
    <lineage>
        <taxon>Eukaryota</taxon>
        <taxon>Metazoa</taxon>
        <taxon>Ecdysozoa</taxon>
        <taxon>Arthropoda</taxon>
        <taxon>Hexapoda</taxon>
        <taxon>Insecta</taxon>
        <taxon>Pterygota</taxon>
        <taxon>Neoptera</taxon>
        <taxon>Endopterygota</taxon>
        <taxon>Hymenoptera</taxon>
        <taxon>Apocrita</taxon>
        <taxon>Proctotrupomorpha</taxon>
        <taxon>Chalcidoidea</taxon>
        <taxon>Pteromalidae</taxon>
        <taxon>Pteromalinae</taxon>
        <taxon>Trichomalopsis</taxon>
    </lineage>
</organism>
<dbReference type="InterPro" id="IPR038565">
    <property type="entry name" value="CLIP_sf"/>
</dbReference>
<dbReference type="OrthoDB" id="425190at2759"/>
<dbReference type="PANTHER" id="PTHR24252:SF7">
    <property type="entry name" value="HYALIN"/>
    <property type="match status" value="1"/>
</dbReference>
<dbReference type="Pfam" id="PF12032">
    <property type="entry name" value="CLIP"/>
    <property type="match status" value="1"/>
</dbReference>
<dbReference type="Gene3D" id="3.30.1640.30">
    <property type="match status" value="1"/>
</dbReference>
<comment type="subcellular location">
    <subcellularLocation>
        <location evidence="1 10">Secreted</location>
    </subcellularLocation>
</comment>
<comment type="caution">
    <text evidence="12">The sequence shown here is derived from an EMBL/GenBank/DDBJ whole genome shotgun (WGS) entry which is preliminary data.</text>
</comment>
<evidence type="ECO:0000313" key="12">
    <source>
        <dbReference type="EMBL" id="OXU22140.1"/>
    </source>
</evidence>
<accession>A0A232EUU8</accession>
<evidence type="ECO:0000313" key="13">
    <source>
        <dbReference type="Proteomes" id="UP000215335"/>
    </source>
</evidence>
<keyword evidence="4" id="KW-0732">Signal</keyword>
<dbReference type="GO" id="GO:0004252">
    <property type="term" value="F:serine-type endopeptidase activity"/>
    <property type="evidence" value="ECO:0007669"/>
    <property type="project" value="UniProtKB-UniRule"/>
</dbReference>
<dbReference type="STRING" id="543379.A0A232EUU8"/>
<dbReference type="InterPro" id="IPR001254">
    <property type="entry name" value="Trypsin_dom"/>
</dbReference>
<name>A0A232EUU8_9HYME</name>
<comment type="domain">
    <text evidence="10">The clip domain consists of 35-55 residues which are 'knitted' together usually by 3 conserved disulfide bonds forming a clip-like compact structure.</text>
</comment>
<dbReference type="SUPFAM" id="SSF50494">
    <property type="entry name" value="Trypsin-like serine proteases"/>
    <property type="match status" value="1"/>
</dbReference>
<dbReference type="SMART" id="SM00020">
    <property type="entry name" value="Tryp_SPc"/>
    <property type="match status" value="1"/>
</dbReference>
<keyword evidence="6 9" id="KW-0720">Serine protease</keyword>
<evidence type="ECO:0000256" key="1">
    <source>
        <dbReference type="ARBA" id="ARBA00004613"/>
    </source>
</evidence>
<evidence type="ECO:0000256" key="6">
    <source>
        <dbReference type="ARBA" id="ARBA00022825"/>
    </source>
</evidence>
<dbReference type="PANTHER" id="PTHR24252">
    <property type="entry name" value="ACROSIN-RELATED"/>
    <property type="match status" value="1"/>
</dbReference>
<dbReference type="SMART" id="SM00680">
    <property type="entry name" value="CLIP"/>
    <property type="match status" value="1"/>
</dbReference>
<keyword evidence="3 9" id="KW-0645">Protease</keyword>
<dbReference type="PROSITE" id="PS50240">
    <property type="entry name" value="TRYPSIN_DOM"/>
    <property type="match status" value="1"/>
</dbReference>
<dbReference type="Proteomes" id="UP000215335">
    <property type="component" value="Unassembled WGS sequence"/>
</dbReference>
<evidence type="ECO:0000256" key="10">
    <source>
        <dbReference type="RuleBase" id="RU366078"/>
    </source>
</evidence>
<reference evidence="12 13" key="1">
    <citation type="journal article" date="2017" name="Curr. Biol.">
        <title>The Evolution of Venom by Co-option of Single-Copy Genes.</title>
        <authorList>
            <person name="Martinson E.O."/>
            <person name="Mrinalini"/>
            <person name="Kelkar Y.D."/>
            <person name="Chang C.H."/>
            <person name="Werren J.H."/>
        </authorList>
    </citation>
    <scope>NUCLEOTIDE SEQUENCE [LARGE SCALE GENOMIC DNA]</scope>
    <source>
        <strain evidence="12 13">Alberta</strain>
        <tissue evidence="12">Whole body</tissue>
    </source>
</reference>
<dbReference type="EMBL" id="NNAY01002080">
    <property type="protein sequence ID" value="OXU22140.1"/>
    <property type="molecule type" value="Genomic_DNA"/>
</dbReference>
<protein>
    <recommendedName>
        <fullName evidence="10">CLIP domain-containing serine protease</fullName>
        <ecNumber evidence="9">3.4.21.-</ecNumber>
    </recommendedName>
</protein>
<feature type="domain" description="Peptidase S1" evidence="11">
    <location>
        <begin position="258"/>
        <end position="502"/>
    </location>
</feature>
<dbReference type="InterPro" id="IPR033116">
    <property type="entry name" value="TRYPSIN_SER"/>
</dbReference>
<evidence type="ECO:0000256" key="3">
    <source>
        <dbReference type="ARBA" id="ARBA00022670"/>
    </source>
</evidence>
<dbReference type="InterPro" id="IPR018114">
    <property type="entry name" value="TRYPSIN_HIS"/>
</dbReference>
<evidence type="ECO:0000256" key="8">
    <source>
        <dbReference type="ARBA" id="ARBA00024195"/>
    </source>
</evidence>
<proteinExistence type="inferred from homology"/>
<evidence type="ECO:0000256" key="9">
    <source>
        <dbReference type="RuleBase" id="RU363034"/>
    </source>
</evidence>
<dbReference type="GO" id="GO:0006508">
    <property type="term" value="P:proteolysis"/>
    <property type="evidence" value="ECO:0007669"/>
    <property type="project" value="UniProtKB-KW"/>
</dbReference>
<keyword evidence="5 9" id="KW-0378">Hydrolase</keyword>
<gene>
    <name evidence="12" type="ORF">TSAR_005001</name>
</gene>
<evidence type="ECO:0000256" key="7">
    <source>
        <dbReference type="ARBA" id="ARBA00023157"/>
    </source>
</evidence>
<evidence type="ECO:0000259" key="11">
    <source>
        <dbReference type="PROSITE" id="PS50240"/>
    </source>
</evidence>
<dbReference type="PRINTS" id="PR00722">
    <property type="entry name" value="CHYMOTRYPSIN"/>
</dbReference>
<keyword evidence="2 10" id="KW-0964">Secreted</keyword>
<evidence type="ECO:0000256" key="4">
    <source>
        <dbReference type="ARBA" id="ARBA00022729"/>
    </source>
</evidence>
<dbReference type="Pfam" id="PF00089">
    <property type="entry name" value="Trypsin"/>
    <property type="match status" value="1"/>
</dbReference>
<dbReference type="EC" id="3.4.21.-" evidence="9"/>
<dbReference type="AlphaFoldDB" id="A0A232EUU8"/>
<keyword evidence="13" id="KW-1185">Reference proteome</keyword>
<dbReference type="PROSITE" id="PS00135">
    <property type="entry name" value="TRYPSIN_SER"/>
    <property type="match status" value="1"/>
</dbReference>
<dbReference type="FunFam" id="2.40.10.10:FF:000015">
    <property type="entry name" value="Atrial natriuretic peptide-converting enzyme"/>
    <property type="match status" value="1"/>
</dbReference>
<comment type="similarity">
    <text evidence="8 10">Belongs to the peptidase S1 family. CLIP subfamily.</text>
</comment>
<dbReference type="InterPro" id="IPR009003">
    <property type="entry name" value="Peptidase_S1_PA"/>
</dbReference>
<evidence type="ECO:0000256" key="5">
    <source>
        <dbReference type="ARBA" id="ARBA00022801"/>
    </source>
</evidence>
<dbReference type="InterPro" id="IPR001314">
    <property type="entry name" value="Peptidase_S1A"/>
</dbReference>
<sequence length="502" mass="55631">MSYHQEMIFDLRCRFPNLKMAGTPEELSELLALKLDLEDWIGSLQELDNWQFPHMRQALNASLYKVEYWTGKANGRELSYEDRQEYQRSNLEVAKEPFRIGLPDEETLDLVAAMIERLRAIWSAMVIKYAEAVIDTSRSIEERLERCRGLVDLSELTNREACNKAAAQGAPGVCVNMKRCSPYVAILQKHGASAGDFLRSTLCYYQDADPIVCCPLGSGAVATTPTPFQPQTPTNSVASYGPLYAPQCGYSNAQHGRVVGGVPADLGAWPWVAALGYKNKTTGRIKWLCGGSLISARHVLTAGHCVYNRYDLYVARLGEHDLYTDNDGANPIDARIERGTIHPGYSPENYVNDIAVLRLKREVTFTPAIHPICLPLPDDIKNRNFVRNFPFVAGWGSLYFHGPASAVLQEVQLPVVTNEACQKAFAPFKKQVIDERVMCAGYTTGGKDACQGDSGGALMFPKGPNYYAIGIVSFGFRCAEAGFPGVYTRVTHFLDFIQANLV</sequence>
<dbReference type="InterPro" id="IPR022700">
    <property type="entry name" value="CLIP"/>
</dbReference>
<keyword evidence="7" id="KW-1015">Disulfide bond</keyword>
<dbReference type="GO" id="GO:0005576">
    <property type="term" value="C:extracellular region"/>
    <property type="evidence" value="ECO:0007669"/>
    <property type="project" value="UniProtKB-SubCell"/>
</dbReference>
<dbReference type="InterPro" id="IPR043504">
    <property type="entry name" value="Peptidase_S1_PA_chymotrypsin"/>
</dbReference>
<dbReference type="CDD" id="cd00190">
    <property type="entry name" value="Tryp_SPc"/>
    <property type="match status" value="1"/>
</dbReference>
<evidence type="ECO:0000256" key="2">
    <source>
        <dbReference type="ARBA" id="ARBA00022525"/>
    </source>
</evidence>
<dbReference type="Gene3D" id="2.40.10.10">
    <property type="entry name" value="Trypsin-like serine proteases"/>
    <property type="match status" value="1"/>
</dbReference>